<evidence type="ECO:0000256" key="1">
    <source>
        <dbReference type="SAM" id="MobiDB-lite"/>
    </source>
</evidence>
<feature type="region of interest" description="Disordered" evidence="1">
    <location>
        <begin position="98"/>
        <end position="149"/>
    </location>
</feature>
<keyword evidence="3" id="KW-1185">Reference proteome</keyword>
<gene>
    <name evidence="2" type="ORF">HA052_16270</name>
</gene>
<dbReference type="EMBL" id="JAAOMA010000023">
    <property type="protein sequence ID" value="NHR06746.1"/>
    <property type="molecule type" value="Genomic_DNA"/>
</dbReference>
<proteinExistence type="predicted"/>
<dbReference type="Proteomes" id="UP001515641">
    <property type="component" value="Unassembled WGS sequence"/>
</dbReference>
<organism evidence="2 3">
    <name type="scientific">Chromobacterium fluminis</name>
    <dbReference type="NCBI Taxonomy" id="3044269"/>
    <lineage>
        <taxon>Bacteria</taxon>
        <taxon>Pseudomonadati</taxon>
        <taxon>Pseudomonadota</taxon>
        <taxon>Betaproteobacteria</taxon>
        <taxon>Neisseriales</taxon>
        <taxon>Chromobacteriaceae</taxon>
        <taxon>Chromobacterium</taxon>
    </lineage>
</organism>
<sequence>MNILVISPGRERLRAIGPGGGNPGPAHGRTATASPCAADGHANAKVIIKSNAELAARADQNRKVGMINRQGRRESLRVDDATGERRQPAFSCWDITTLTAGEPSGRDASSSRQAALDGAESGGSIPVVKPGGAIKNSSPPSFKGKFDPG</sequence>
<accession>A0ABX0LBF5</accession>
<evidence type="ECO:0000313" key="2">
    <source>
        <dbReference type="EMBL" id="NHR06746.1"/>
    </source>
</evidence>
<name>A0ABX0LBF5_9NEIS</name>
<reference evidence="2 3" key="1">
    <citation type="submission" date="2020-03" db="EMBL/GenBank/DDBJ databases">
        <title>Draft genome sequence of environmentally isolated cultures.</title>
        <authorList>
            <person name="Wilson H.S."/>
            <person name="De Leon M.E."/>
        </authorList>
    </citation>
    <scope>NUCLEOTIDE SEQUENCE [LARGE SCALE GENOMIC DNA]</scope>
    <source>
        <strain evidence="2 3">HSC-31F16</strain>
    </source>
</reference>
<comment type="caution">
    <text evidence="2">The sequence shown here is derived from an EMBL/GenBank/DDBJ whole genome shotgun (WGS) entry which is preliminary data.</text>
</comment>
<evidence type="ECO:0000313" key="3">
    <source>
        <dbReference type="Proteomes" id="UP001515641"/>
    </source>
</evidence>
<evidence type="ECO:0008006" key="4">
    <source>
        <dbReference type="Google" id="ProtNLM"/>
    </source>
</evidence>
<dbReference type="RefSeq" id="WP_166452677.1">
    <property type="nucleotide sequence ID" value="NZ_JAAOMA010000023.1"/>
</dbReference>
<feature type="region of interest" description="Disordered" evidence="1">
    <location>
        <begin position="12"/>
        <end position="33"/>
    </location>
</feature>
<protein>
    <recommendedName>
        <fullName evidence="4">DUF2188 domain-containing protein</fullName>
    </recommendedName>
</protein>